<keyword evidence="2" id="KW-0472">Membrane</keyword>
<name>A0ABU3RQQ7_9MICO</name>
<feature type="region of interest" description="Disordered" evidence="1">
    <location>
        <begin position="1"/>
        <end position="25"/>
    </location>
</feature>
<evidence type="ECO:0000256" key="2">
    <source>
        <dbReference type="SAM" id="Phobius"/>
    </source>
</evidence>
<gene>
    <name evidence="3" type="ORF">RWH43_00010</name>
</gene>
<keyword evidence="2" id="KW-0812">Transmembrane</keyword>
<accession>A0ABU3RQQ7</accession>
<dbReference type="EMBL" id="JAWDIU010000001">
    <property type="protein sequence ID" value="MDU0325124.1"/>
    <property type="molecule type" value="Genomic_DNA"/>
</dbReference>
<dbReference type="Proteomes" id="UP001256673">
    <property type="component" value="Unassembled WGS sequence"/>
</dbReference>
<keyword evidence="2" id="KW-1133">Transmembrane helix</keyword>
<evidence type="ECO:0000313" key="4">
    <source>
        <dbReference type="Proteomes" id="UP001256673"/>
    </source>
</evidence>
<organism evidence="3 4">
    <name type="scientific">Microbacterium algihabitans</name>
    <dbReference type="NCBI Taxonomy" id="3075992"/>
    <lineage>
        <taxon>Bacteria</taxon>
        <taxon>Bacillati</taxon>
        <taxon>Actinomycetota</taxon>
        <taxon>Actinomycetes</taxon>
        <taxon>Micrococcales</taxon>
        <taxon>Microbacteriaceae</taxon>
        <taxon>Microbacterium</taxon>
    </lineage>
</organism>
<protein>
    <submittedName>
        <fullName evidence="3">DUF5819 family protein</fullName>
    </submittedName>
</protein>
<keyword evidence="4" id="KW-1185">Reference proteome</keyword>
<proteinExistence type="predicted"/>
<sequence>MTTKKTGAGRTTRPAPAPRSAPAERGPLAPAIATVAAVAVVGAYVFVSATFTAPPSPARAMVSDGFAPYFSQRWDVFAPNILRVNSALQVQAQWRDDNGDLQASDWIDVTDMELAAVRGIPTPSRISKNSINALSTYLERYDELTPAQQQRVQDSFIERSSDGGFTAIPDAELRAELDGLGDSGEGSSVPFVRYDYMLNRFSTAFTEAYFGRDVERVRWRAQFDRPNEFLHRFDDERQFDLNDLTFGWRAAEQADDPSVRGIFADVQTRYTGEERR</sequence>
<feature type="transmembrane region" description="Helical" evidence="2">
    <location>
        <begin position="28"/>
        <end position="47"/>
    </location>
</feature>
<evidence type="ECO:0000313" key="3">
    <source>
        <dbReference type="EMBL" id="MDU0325124.1"/>
    </source>
</evidence>
<reference evidence="3 4" key="1">
    <citation type="submission" date="2023-09" db="EMBL/GenBank/DDBJ databases">
        <title>Microbacterium fusihabitans sp. nov., Microbacterium phycihabitans sp. nov., and Microbacterium cervinum sp. nov., isolated from dried seaweeds of beach.</title>
        <authorList>
            <person name="Lee S.D."/>
        </authorList>
    </citation>
    <scope>NUCLEOTIDE SEQUENCE [LARGE SCALE GENOMIC DNA]</scope>
    <source>
        <strain evidence="3 4">KSW2-21</strain>
    </source>
</reference>
<dbReference type="RefSeq" id="WP_316000343.1">
    <property type="nucleotide sequence ID" value="NZ_JAWDIU010000001.1"/>
</dbReference>
<dbReference type="Pfam" id="PF19136">
    <property type="entry name" value="DUF5819"/>
    <property type="match status" value="1"/>
</dbReference>
<evidence type="ECO:0000256" key="1">
    <source>
        <dbReference type="SAM" id="MobiDB-lite"/>
    </source>
</evidence>
<comment type="caution">
    <text evidence="3">The sequence shown here is derived from an EMBL/GenBank/DDBJ whole genome shotgun (WGS) entry which is preliminary data.</text>
</comment>
<dbReference type="InterPro" id="IPR043857">
    <property type="entry name" value="DUF5819"/>
</dbReference>